<evidence type="ECO:0000256" key="3">
    <source>
        <dbReference type="ARBA" id="ARBA00023295"/>
    </source>
</evidence>
<dbReference type="InterPro" id="IPR024535">
    <property type="entry name" value="RHGA/B-epi-like_pectate_lyase"/>
</dbReference>
<organism evidence="6 7">
    <name type="scientific">Pelagicoccus albus</name>
    <dbReference type="NCBI Taxonomy" id="415222"/>
    <lineage>
        <taxon>Bacteria</taxon>
        <taxon>Pseudomonadati</taxon>
        <taxon>Verrucomicrobiota</taxon>
        <taxon>Opitutia</taxon>
        <taxon>Puniceicoccales</taxon>
        <taxon>Pelagicoccaceae</taxon>
        <taxon>Pelagicoccus</taxon>
    </lineage>
</organism>
<gene>
    <name evidence="6" type="ORF">H5P27_18585</name>
</gene>
<accession>A0A7X1BBM5</accession>
<dbReference type="Gene3D" id="2.160.20.10">
    <property type="entry name" value="Single-stranded right-handed beta-helix, Pectin lyase-like"/>
    <property type="match status" value="1"/>
</dbReference>
<dbReference type="Proteomes" id="UP000526501">
    <property type="component" value="Unassembled WGS sequence"/>
</dbReference>
<dbReference type="InterPro" id="IPR011050">
    <property type="entry name" value="Pectin_lyase_fold/virulence"/>
</dbReference>
<dbReference type="PANTHER" id="PTHR31339">
    <property type="entry name" value="PECTIN LYASE-RELATED"/>
    <property type="match status" value="1"/>
</dbReference>
<sequence length="430" mass="47298">MNPKKQFILSLFIAVTSSLTWGQSSIEHENLSSKSRFLVTEFGAVGDGETMNTEAIQSAIDAAVEAGGGTVVLPEGVFASGSIFLKDGVGLHLEKGAVLQGSQDIEDYPKLNTRIEGHFEPWRMALVNAQHVTQLRITGEGVLDGNGEPFWAAFWQRREEDPNCTNLEVERPRLMFIDQCQDVLIKGLSLKDSGFWNVHVYRSQDVTIEGLSIVSPNGTPPDRAPSSDGIDIDSCQRVTIRDCFITVGDDCIAIKGTKGPKALEDKSSPPVEDVLIENCTFGSGHGVVTLGSEATIVRNVVVRDCEVTGWNKLVRLKLRPDTPQTYENLLFENIKFEGGGGIFDVKPWTQFFDLKGEEPPHSMVRNVTVRNVTGWTGKWGELMGNPLDTVKNITVENLDMKIENEAITLGPVDGLKFRNVVVNGKKMDTY</sequence>
<protein>
    <submittedName>
        <fullName evidence="6">Glycoside hydrolase family 28 protein</fullName>
    </submittedName>
</protein>
<evidence type="ECO:0000313" key="7">
    <source>
        <dbReference type="Proteomes" id="UP000526501"/>
    </source>
</evidence>
<proteinExistence type="inferred from homology"/>
<evidence type="ECO:0000256" key="2">
    <source>
        <dbReference type="ARBA" id="ARBA00022801"/>
    </source>
</evidence>
<dbReference type="Pfam" id="PF00295">
    <property type="entry name" value="Glyco_hydro_28"/>
    <property type="match status" value="1"/>
</dbReference>
<dbReference type="InterPro" id="IPR000743">
    <property type="entry name" value="Glyco_hydro_28"/>
</dbReference>
<dbReference type="GO" id="GO:0005975">
    <property type="term" value="P:carbohydrate metabolic process"/>
    <property type="evidence" value="ECO:0007669"/>
    <property type="project" value="InterPro"/>
</dbReference>
<keyword evidence="2 4" id="KW-0378">Hydrolase</keyword>
<dbReference type="InterPro" id="IPR006626">
    <property type="entry name" value="PbH1"/>
</dbReference>
<feature type="domain" description="Rhamnogalacturonase A/B/Epimerase-like pectate lyase" evidence="5">
    <location>
        <begin position="39"/>
        <end position="89"/>
    </location>
</feature>
<name>A0A7X1BBM5_9BACT</name>
<dbReference type="SMART" id="SM00710">
    <property type="entry name" value="PbH1"/>
    <property type="match status" value="3"/>
</dbReference>
<dbReference type="EMBL" id="JACHVC010000013">
    <property type="protein sequence ID" value="MBC2608068.1"/>
    <property type="molecule type" value="Genomic_DNA"/>
</dbReference>
<comment type="caution">
    <text evidence="6">The sequence shown here is derived from an EMBL/GenBank/DDBJ whole genome shotgun (WGS) entry which is preliminary data.</text>
</comment>
<keyword evidence="7" id="KW-1185">Reference proteome</keyword>
<evidence type="ECO:0000259" key="5">
    <source>
        <dbReference type="Pfam" id="PF12708"/>
    </source>
</evidence>
<dbReference type="RefSeq" id="WP_185661923.1">
    <property type="nucleotide sequence ID" value="NZ_CAWPOO010000013.1"/>
</dbReference>
<evidence type="ECO:0000256" key="4">
    <source>
        <dbReference type="RuleBase" id="RU361169"/>
    </source>
</evidence>
<dbReference type="InterPro" id="IPR012334">
    <property type="entry name" value="Pectin_lyas_fold"/>
</dbReference>
<keyword evidence="3 4" id="KW-0326">Glycosidase</keyword>
<dbReference type="PANTHER" id="PTHR31339:SF9">
    <property type="entry name" value="PLASMIN AND FIBRONECTIN-BINDING PROTEIN A"/>
    <property type="match status" value="1"/>
</dbReference>
<reference evidence="6 7" key="1">
    <citation type="submission" date="2020-07" db="EMBL/GenBank/DDBJ databases">
        <authorList>
            <person name="Feng X."/>
        </authorList>
    </citation>
    <scope>NUCLEOTIDE SEQUENCE [LARGE SCALE GENOMIC DNA]</scope>
    <source>
        <strain evidence="6 7">JCM23202</strain>
    </source>
</reference>
<dbReference type="SUPFAM" id="SSF51126">
    <property type="entry name" value="Pectin lyase-like"/>
    <property type="match status" value="1"/>
</dbReference>
<comment type="similarity">
    <text evidence="1 4">Belongs to the glycosyl hydrolase 28 family.</text>
</comment>
<dbReference type="AlphaFoldDB" id="A0A7X1BBM5"/>
<dbReference type="Pfam" id="PF12708">
    <property type="entry name" value="Pect-lyase_RHGA_epim"/>
    <property type="match status" value="1"/>
</dbReference>
<evidence type="ECO:0000256" key="1">
    <source>
        <dbReference type="ARBA" id="ARBA00008834"/>
    </source>
</evidence>
<evidence type="ECO:0000313" key="6">
    <source>
        <dbReference type="EMBL" id="MBC2608068.1"/>
    </source>
</evidence>
<dbReference type="PROSITE" id="PS00502">
    <property type="entry name" value="POLYGALACTURONASE"/>
    <property type="match status" value="1"/>
</dbReference>
<dbReference type="GO" id="GO:0004650">
    <property type="term" value="F:polygalacturonase activity"/>
    <property type="evidence" value="ECO:0007669"/>
    <property type="project" value="InterPro"/>
</dbReference>
<dbReference type="InterPro" id="IPR051801">
    <property type="entry name" value="GH28_Enzymes"/>
</dbReference>